<dbReference type="InterPro" id="IPR009061">
    <property type="entry name" value="DNA-bd_dom_put_sf"/>
</dbReference>
<dbReference type="Proteomes" id="UP000245283">
    <property type="component" value="Unassembled WGS sequence"/>
</dbReference>
<feature type="region of interest" description="Disordered" evidence="1">
    <location>
        <begin position="66"/>
        <end position="99"/>
    </location>
</feature>
<accession>A0A2V1K8J9</accession>
<keyword evidence="4" id="KW-1185">Reference proteome</keyword>
<protein>
    <recommendedName>
        <fullName evidence="2">Helix-turn-helix domain-containing protein</fullName>
    </recommendedName>
</protein>
<dbReference type="Pfam" id="PF12728">
    <property type="entry name" value="HTH_17"/>
    <property type="match status" value="1"/>
</dbReference>
<dbReference type="OrthoDB" id="3393149at2"/>
<dbReference type="InterPro" id="IPR041657">
    <property type="entry name" value="HTH_17"/>
</dbReference>
<dbReference type="EMBL" id="QETB01000001">
    <property type="protein sequence ID" value="PWF27072.1"/>
    <property type="molecule type" value="Genomic_DNA"/>
</dbReference>
<evidence type="ECO:0000313" key="4">
    <source>
        <dbReference type="Proteomes" id="UP000245283"/>
    </source>
</evidence>
<sequence length="99" mass="11159">MRERKSSLETNIITARQAADWTGLASDRTFIRWAKAGKIPAIHLPNGQVRFRREDIEALLVPTTKSAEEAVSEEDAEIASQEMSEEYGEPLPGLEEFDR</sequence>
<proteinExistence type="predicted"/>
<comment type="caution">
    <text evidence="3">The sequence shown here is derived from an EMBL/GenBank/DDBJ whole genome shotgun (WGS) entry which is preliminary data.</text>
</comment>
<name>A0A2V1K8J9_9ACTO</name>
<feature type="compositionally biased region" description="Acidic residues" evidence="1">
    <location>
        <begin position="70"/>
        <end position="88"/>
    </location>
</feature>
<feature type="compositionally biased region" description="Low complexity" evidence="1">
    <location>
        <begin position="89"/>
        <end position="99"/>
    </location>
</feature>
<dbReference type="AlphaFoldDB" id="A0A2V1K8J9"/>
<evidence type="ECO:0000259" key="2">
    <source>
        <dbReference type="Pfam" id="PF12728"/>
    </source>
</evidence>
<feature type="domain" description="Helix-turn-helix" evidence="2">
    <location>
        <begin position="14"/>
        <end position="60"/>
    </location>
</feature>
<dbReference type="SUPFAM" id="SSF46955">
    <property type="entry name" value="Putative DNA-binding domain"/>
    <property type="match status" value="1"/>
</dbReference>
<organism evidence="3 4">
    <name type="scientific">Ancrocorticia populi</name>
    <dbReference type="NCBI Taxonomy" id="2175228"/>
    <lineage>
        <taxon>Bacteria</taxon>
        <taxon>Bacillati</taxon>
        <taxon>Actinomycetota</taxon>
        <taxon>Actinomycetes</taxon>
        <taxon>Actinomycetales</taxon>
        <taxon>Actinomycetaceae</taxon>
        <taxon>Ancrocorticia</taxon>
    </lineage>
</organism>
<reference evidence="4" key="1">
    <citation type="submission" date="2018-05" db="EMBL/GenBank/DDBJ databases">
        <authorList>
            <person name="Li Y."/>
        </authorList>
    </citation>
    <scope>NUCLEOTIDE SEQUENCE [LARGE SCALE GENOMIC DNA]</scope>
    <source>
        <strain evidence="4">sk1b4</strain>
    </source>
</reference>
<evidence type="ECO:0000256" key="1">
    <source>
        <dbReference type="SAM" id="MobiDB-lite"/>
    </source>
</evidence>
<gene>
    <name evidence="3" type="ORF">DD236_01295</name>
</gene>
<dbReference type="RefSeq" id="WP_109092572.1">
    <property type="nucleotide sequence ID" value="NZ_QETB01000001.1"/>
</dbReference>
<evidence type="ECO:0000313" key="3">
    <source>
        <dbReference type="EMBL" id="PWF27072.1"/>
    </source>
</evidence>